<dbReference type="Gene3D" id="3.40.50.10190">
    <property type="entry name" value="BRCT domain"/>
    <property type="match status" value="1"/>
</dbReference>
<keyword evidence="4" id="KW-1185">Reference proteome</keyword>
<dbReference type="PROSITE" id="PS50172">
    <property type="entry name" value="BRCT"/>
    <property type="match status" value="1"/>
</dbReference>
<gene>
    <name evidence="3" type="ORF">BDZ85DRAFT_258396</name>
</gene>
<feature type="domain" description="BRCT" evidence="2">
    <location>
        <begin position="162"/>
        <end position="247"/>
    </location>
</feature>
<evidence type="ECO:0000313" key="3">
    <source>
        <dbReference type="EMBL" id="KAF2225979.1"/>
    </source>
</evidence>
<dbReference type="Pfam" id="PF00533">
    <property type="entry name" value="BRCT"/>
    <property type="match status" value="1"/>
</dbReference>
<dbReference type="OrthoDB" id="446168at2759"/>
<evidence type="ECO:0000313" key="4">
    <source>
        <dbReference type="Proteomes" id="UP000799538"/>
    </source>
</evidence>
<dbReference type="AlphaFoldDB" id="A0A6A6GK84"/>
<evidence type="ECO:0000256" key="1">
    <source>
        <dbReference type="SAM" id="MobiDB-lite"/>
    </source>
</evidence>
<dbReference type="SUPFAM" id="SSF52113">
    <property type="entry name" value="BRCT domain"/>
    <property type="match status" value="1"/>
</dbReference>
<proteinExistence type="predicted"/>
<accession>A0A6A6GK84</accession>
<evidence type="ECO:0000259" key="2">
    <source>
        <dbReference type="PROSITE" id="PS50172"/>
    </source>
</evidence>
<name>A0A6A6GK84_9PEZI</name>
<protein>
    <recommendedName>
        <fullName evidence="2">BRCT domain-containing protein</fullName>
    </recommendedName>
</protein>
<feature type="region of interest" description="Disordered" evidence="1">
    <location>
        <begin position="96"/>
        <end position="167"/>
    </location>
</feature>
<feature type="compositionally biased region" description="Acidic residues" evidence="1">
    <location>
        <begin position="96"/>
        <end position="110"/>
    </location>
</feature>
<reference evidence="4" key="1">
    <citation type="journal article" date="2020" name="Stud. Mycol.">
        <title>101 Dothideomycetes genomes: A test case for predicting lifestyles and emergence of pathogens.</title>
        <authorList>
            <person name="Haridas S."/>
            <person name="Albert R."/>
            <person name="Binder M."/>
            <person name="Bloem J."/>
            <person name="LaButti K."/>
            <person name="Salamov A."/>
            <person name="Andreopoulos B."/>
            <person name="Baker S."/>
            <person name="Barry K."/>
            <person name="Bills G."/>
            <person name="Bluhm B."/>
            <person name="Cannon C."/>
            <person name="Castanera R."/>
            <person name="Culley D."/>
            <person name="Daum C."/>
            <person name="Ezra D."/>
            <person name="Gonzalez J."/>
            <person name="Henrissat B."/>
            <person name="Kuo A."/>
            <person name="Liang C."/>
            <person name="Lipzen A."/>
            <person name="Lutzoni F."/>
            <person name="Magnuson J."/>
            <person name="Mondo S."/>
            <person name="Nolan M."/>
            <person name="Ohm R."/>
            <person name="Pangilinan J."/>
            <person name="Park H.-J."/>
            <person name="Ramirez L."/>
            <person name="Alfaro M."/>
            <person name="Sun H."/>
            <person name="Tritt A."/>
            <person name="Yoshinaga Y."/>
            <person name="Zwiers L.-H."/>
            <person name="Turgeon B."/>
            <person name="Goodwin S."/>
            <person name="Spatafora J."/>
            <person name="Crous P."/>
            <person name="Grigoriev I."/>
        </authorList>
    </citation>
    <scope>NUCLEOTIDE SEQUENCE [LARGE SCALE GENOMIC DNA]</scope>
    <source>
        <strain evidence="4">CECT 20119</strain>
    </source>
</reference>
<dbReference type="SMART" id="SM00292">
    <property type="entry name" value="BRCT"/>
    <property type="match status" value="1"/>
</dbReference>
<organism evidence="3 4">
    <name type="scientific">Elsinoe ampelina</name>
    <dbReference type="NCBI Taxonomy" id="302913"/>
    <lineage>
        <taxon>Eukaryota</taxon>
        <taxon>Fungi</taxon>
        <taxon>Dikarya</taxon>
        <taxon>Ascomycota</taxon>
        <taxon>Pezizomycotina</taxon>
        <taxon>Dothideomycetes</taxon>
        <taxon>Dothideomycetidae</taxon>
        <taxon>Myriangiales</taxon>
        <taxon>Elsinoaceae</taxon>
        <taxon>Elsinoe</taxon>
    </lineage>
</organism>
<dbReference type="InterPro" id="IPR036420">
    <property type="entry name" value="BRCT_dom_sf"/>
</dbReference>
<feature type="compositionally biased region" description="Basic residues" evidence="1">
    <location>
        <begin position="129"/>
        <end position="141"/>
    </location>
</feature>
<dbReference type="InterPro" id="IPR001357">
    <property type="entry name" value="BRCT_dom"/>
</dbReference>
<dbReference type="Proteomes" id="UP000799538">
    <property type="component" value="Unassembled WGS sequence"/>
</dbReference>
<sequence length="256" mass="28034">MANEQVYIVLRTDFLNREDEGHLNLISVHNTPNAAKKAMEKHIVDHNGYNDIVDPNTNHLDLGNSLFGAQVIVGAEDYHSYEVKVVAEIVHGMEDDADDDAVDVEEEEDIESKPKKKANGTKKAAATKSKAKPKKAPAKRKTTSDEEEVQEDEEAMPAPPSGSSSALQGLKFIVTGTLEGLKRTEAQALIENHGGQYVRALPKTEGGTRPDYVVLGVKPGDKKVEEIRASGYSTLNQADLYELIETRTSGAKRVKR</sequence>
<dbReference type="EMBL" id="ML992503">
    <property type="protein sequence ID" value="KAF2225979.1"/>
    <property type="molecule type" value="Genomic_DNA"/>
</dbReference>
<feature type="compositionally biased region" description="Acidic residues" evidence="1">
    <location>
        <begin position="145"/>
        <end position="155"/>
    </location>
</feature>